<dbReference type="SUPFAM" id="SSF54616">
    <property type="entry name" value="DNA-binding domain of Mlu1-box binding protein MBP1"/>
    <property type="match status" value="1"/>
</dbReference>
<evidence type="ECO:0000313" key="10">
    <source>
        <dbReference type="EMBL" id="KAB5592508.1"/>
    </source>
</evidence>
<dbReference type="Proteomes" id="UP000383932">
    <property type="component" value="Unassembled WGS sequence"/>
</dbReference>
<feature type="compositionally biased region" description="Low complexity" evidence="6">
    <location>
        <begin position="368"/>
        <end position="379"/>
    </location>
</feature>
<dbReference type="PANTHER" id="PTHR10283:SF92">
    <property type="entry name" value="LOW-AFFINITY PHOSPHATE TRANSPORTER PHO91"/>
    <property type="match status" value="1"/>
</dbReference>
<dbReference type="InterPro" id="IPR036887">
    <property type="entry name" value="HTH_APSES_sf"/>
</dbReference>
<dbReference type="GO" id="GO:0005886">
    <property type="term" value="C:plasma membrane"/>
    <property type="evidence" value="ECO:0007669"/>
    <property type="project" value="TreeGrafter"/>
</dbReference>
<organism evidence="10 11">
    <name type="scientific">Ceratobasidium theobromae</name>
    <dbReference type="NCBI Taxonomy" id="1582974"/>
    <lineage>
        <taxon>Eukaryota</taxon>
        <taxon>Fungi</taxon>
        <taxon>Dikarya</taxon>
        <taxon>Basidiomycota</taxon>
        <taxon>Agaricomycotina</taxon>
        <taxon>Agaricomycetes</taxon>
        <taxon>Cantharellales</taxon>
        <taxon>Ceratobasidiaceae</taxon>
        <taxon>Ceratobasidium</taxon>
    </lineage>
</organism>
<evidence type="ECO:0000256" key="5">
    <source>
        <dbReference type="ARBA" id="ARBA00023136"/>
    </source>
</evidence>
<evidence type="ECO:0000256" key="2">
    <source>
        <dbReference type="ARBA" id="ARBA00022448"/>
    </source>
</evidence>
<dbReference type="PROSITE" id="PS51382">
    <property type="entry name" value="SPX"/>
    <property type="match status" value="1"/>
</dbReference>
<evidence type="ECO:0000256" key="4">
    <source>
        <dbReference type="ARBA" id="ARBA00022989"/>
    </source>
</evidence>
<reference evidence="10 11" key="1">
    <citation type="journal article" date="2019" name="Fungal Biol. Biotechnol.">
        <title>Draft genome sequence of fastidious pathogen Ceratobasidium theobromae, which causes vascular-streak dieback in Theobroma cacao.</title>
        <authorList>
            <person name="Ali S.S."/>
            <person name="Asman A."/>
            <person name="Shao J."/>
            <person name="Firmansyah A.P."/>
            <person name="Susilo A.W."/>
            <person name="Rosmana A."/>
            <person name="McMahon P."/>
            <person name="Junaid M."/>
            <person name="Guest D."/>
            <person name="Kheng T.Y."/>
            <person name="Meinhardt L.W."/>
            <person name="Bailey B.A."/>
        </authorList>
    </citation>
    <scope>NUCLEOTIDE SEQUENCE [LARGE SCALE GENOMIC DNA]</scope>
    <source>
        <strain evidence="10 11">CT2</strain>
    </source>
</reference>
<sequence>MVGFFRFAFREFGTKLLGAIGQWIMMDVDDGYVLWTGIWKALGNTKADIVKMLESQPDLAPQLRRVRGGYLKIQGTWMPFEVALRLARRVAWPIREDLVPLFGPTFPSTCLSPDQPGYGQVVATSGKRKSRRTVQPPALPMHNSQNAPRALPYHPSEPPMYAQPHLPRRISGEISDAGYSYSTHAGYRPASSPSGPPPSSYDRYHQEAPSYPHAYPERPKSAYKEGGGSPIRDRHSQHSRYSPYPSAHPVPRRDYAGPRGAYGSQAGEYEYPPQAQTLHTRSSDSNLRRPHDPHERLTLPPISALAPNLPSPRGAFTLPPLIAPSVNASRGSAGPSDVPFLGRMRLNSADDSEDAPRPSEAYLQQRRSSSAPPLHLAPSRYQPPVRSEDYPRDSHDARPSWAFRSSGRDSAEYDRGSRPDAQRSDHFACSSIRGGPATSPPPSASNSTHGDHSTNEHSPVSPRTPYGPGWESRMSGPPVAGGAIHRLGGRYDSRSREPSRSPEIAPRDSDEGLEAARSPGHSRKSSGHISDVEPAQVARAPLLPDGIMDTFELQPLPPARPLLSDAPTQHHHSMKFSNSLKFNANAEWWEEYIAYSALKKQIYTLEADASIPGQSRDAERGERTSLLGEHNRQATDAIFKPLLDAELAKIVGFYDMQEKELLYDVMDLEQLVTRTEEEGISSGNAGESDEGSDEDEDEDDTRSNVAPPSPDRRRSGSQNQETHGARLLELLSIGSSLIDEPGSTTRPDVAPLVLSGVRGDNADLEASIASLRGPTSDFGTTPRSPQRRARATSLSTLPSRTPLANLIRLVKPGASSNAPVVGDSIWQLRTPAATDLQMLFKRRITTLYITLTSLKSYVELNYTGFRKILKKYDKITYNELKDDYMHNIVENASPFTQTSKDRLSSAINRTVNLYAKCVTRGDHSAALRQLRAHQREHIVWERDTVWRQMIGKERRGEGADGRVKALGLGHVDSRADPLFVLFGLKFTKRKTLLVLSIALFIALLNVEMVKGREANRCLAILIFATILWATEAIPLFITSMAVPLLVVCLRVIRGSEPPYKRLSAEDATKYIFSVMFSPTIMLLIGGFTIASALSKTNIDRVLITRVLSIAGTRPSIVLLSFMGVSCFASMWISNVAAPTLCFTLIKTQIVADLTHIATRFCFRPMLDRESFVNKPSRPASYMRIQLAIALAANIGGQSSPISSPQNLITLQYMDPPLDWLQWFAVAIPVSAVTIILIWLLLLVSYKPGSAPDGTELRIRPIRPTKENFTIKQYWVSFVCLITIGLWCVAHQIEHVLGDMGIIAIIPIVAFFSTNVLTKEDFEQFLWTIVFLAMGGIALGKAVVSSGLLATVDDSVRGLVEGLALYEIVVVLSVVVLIISTFISHTIASVLLVPIAAEVGSNLPDPHPRLLVFITGLICSAGMGMPVSGFPNQTAATQEDEMGKVYLSNTDFLKNGVPASVIATMVVATVGYALMRVVLGL</sequence>
<dbReference type="OrthoDB" id="10260443at2759"/>
<proteinExistence type="predicted"/>
<feature type="domain" description="SPX" evidence="9">
    <location>
        <begin position="574"/>
        <end position="886"/>
    </location>
</feature>
<accession>A0A5N5QLS4</accession>
<dbReference type="InterPro" id="IPR003163">
    <property type="entry name" value="Tscrpt_reg_HTH_APSES-type"/>
</dbReference>
<dbReference type="GO" id="GO:0005315">
    <property type="term" value="F:phosphate transmembrane transporter activity"/>
    <property type="evidence" value="ECO:0007669"/>
    <property type="project" value="TreeGrafter"/>
</dbReference>
<evidence type="ECO:0000256" key="6">
    <source>
        <dbReference type="SAM" id="MobiDB-lite"/>
    </source>
</evidence>
<feature type="transmembrane region" description="Helical" evidence="7">
    <location>
        <begin position="1363"/>
        <end position="1396"/>
    </location>
</feature>
<dbReference type="GO" id="GO:0006797">
    <property type="term" value="P:polyphosphate metabolic process"/>
    <property type="evidence" value="ECO:0007669"/>
    <property type="project" value="TreeGrafter"/>
</dbReference>
<dbReference type="EMBL" id="SSOP01000062">
    <property type="protein sequence ID" value="KAB5592508.1"/>
    <property type="molecule type" value="Genomic_DNA"/>
</dbReference>
<feature type="region of interest" description="Disordered" evidence="6">
    <location>
        <begin position="675"/>
        <end position="721"/>
    </location>
</feature>
<feature type="region of interest" description="Disordered" evidence="6">
    <location>
        <begin position="348"/>
        <end position="534"/>
    </location>
</feature>
<keyword evidence="4 7" id="KW-1133">Transmembrane helix</keyword>
<dbReference type="CDD" id="cd14478">
    <property type="entry name" value="SPX_PHO87_PHO90_like"/>
    <property type="match status" value="1"/>
</dbReference>
<feature type="transmembrane region" description="Helical" evidence="7">
    <location>
        <begin position="1298"/>
        <end position="1317"/>
    </location>
</feature>
<evidence type="ECO:0000256" key="1">
    <source>
        <dbReference type="ARBA" id="ARBA00004141"/>
    </source>
</evidence>
<feature type="transmembrane region" description="Helical" evidence="7">
    <location>
        <begin position="1324"/>
        <end position="1343"/>
    </location>
</feature>
<dbReference type="Gene3D" id="3.10.260.10">
    <property type="entry name" value="Transcription regulator HTH, APSES-type DNA-binding domain"/>
    <property type="match status" value="1"/>
</dbReference>
<dbReference type="Pfam" id="PF03600">
    <property type="entry name" value="CitMHS"/>
    <property type="match status" value="1"/>
</dbReference>
<dbReference type="InterPro" id="IPR004331">
    <property type="entry name" value="SPX_dom"/>
</dbReference>
<feature type="region of interest" description="Disordered" evidence="6">
    <location>
        <begin position="117"/>
        <end position="165"/>
    </location>
</feature>
<protein>
    <submittedName>
        <fullName evidence="10">DASS family divalent anion:Na+ symporter</fullName>
    </submittedName>
</protein>
<feature type="transmembrane region" description="Helical" evidence="7">
    <location>
        <begin position="1408"/>
        <end position="1426"/>
    </location>
</feature>
<dbReference type="GO" id="GO:0006817">
    <property type="term" value="P:phosphate ion transport"/>
    <property type="evidence" value="ECO:0007669"/>
    <property type="project" value="TreeGrafter"/>
</dbReference>
<gene>
    <name evidence="10" type="ORF">CTheo_4040</name>
</gene>
<feature type="domain" description="HTH APSES-type" evidence="8">
    <location>
        <begin position="1"/>
        <end position="113"/>
    </location>
</feature>
<dbReference type="CDD" id="cd01115">
    <property type="entry name" value="SLC13_permease"/>
    <property type="match status" value="1"/>
</dbReference>
<keyword evidence="5 7" id="KW-0472">Membrane</keyword>
<evidence type="ECO:0000259" key="9">
    <source>
        <dbReference type="PROSITE" id="PS51382"/>
    </source>
</evidence>
<name>A0A5N5QLS4_9AGAM</name>
<keyword evidence="2" id="KW-0813">Transport</keyword>
<evidence type="ECO:0000256" key="3">
    <source>
        <dbReference type="ARBA" id="ARBA00022692"/>
    </source>
</evidence>
<keyword evidence="3 7" id="KW-0812">Transmembrane</keyword>
<keyword evidence="11" id="KW-1185">Reference proteome</keyword>
<comment type="subcellular location">
    <subcellularLocation>
        <location evidence="1">Membrane</location>
        <topology evidence="1">Multi-pass membrane protein</topology>
    </subcellularLocation>
</comment>
<feature type="transmembrane region" description="Helical" evidence="7">
    <location>
        <begin position="1021"/>
        <end position="1052"/>
    </location>
</feature>
<feature type="compositionally biased region" description="Basic and acidic residues" evidence="6">
    <location>
        <begin position="386"/>
        <end position="398"/>
    </location>
</feature>
<evidence type="ECO:0000313" key="11">
    <source>
        <dbReference type="Proteomes" id="UP000383932"/>
    </source>
</evidence>
<feature type="region of interest" description="Disordered" evidence="6">
    <location>
        <begin position="279"/>
        <end position="311"/>
    </location>
</feature>
<feature type="compositionally biased region" description="Basic and acidic residues" evidence="6">
    <location>
        <begin position="489"/>
        <end position="510"/>
    </location>
</feature>
<feature type="transmembrane region" description="Helical" evidence="7">
    <location>
        <begin position="1219"/>
        <end position="1243"/>
    </location>
</feature>
<evidence type="ECO:0000256" key="7">
    <source>
        <dbReference type="SAM" id="Phobius"/>
    </source>
</evidence>
<feature type="compositionally biased region" description="Basic and acidic residues" evidence="6">
    <location>
        <begin position="406"/>
        <end position="426"/>
    </location>
</feature>
<feature type="transmembrane region" description="Helical" evidence="7">
    <location>
        <begin position="1072"/>
        <end position="1093"/>
    </location>
</feature>
<feature type="region of interest" description="Disordered" evidence="6">
    <location>
        <begin position="770"/>
        <end position="794"/>
    </location>
</feature>
<dbReference type="PROSITE" id="PS51299">
    <property type="entry name" value="HTH_APSES"/>
    <property type="match status" value="1"/>
</dbReference>
<dbReference type="GO" id="GO:0003677">
    <property type="term" value="F:DNA binding"/>
    <property type="evidence" value="ECO:0007669"/>
    <property type="project" value="InterPro"/>
</dbReference>
<feature type="transmembrane region" description="Helical" evidence="7">
    <location>
        <begin position="991"/>
        <end position="1009"/>
    </location>
</feature>
<feature type="compositionally biased region" description="Basic and acidic residues" evidence="6">
    <location>
        <begin position="286"/>
        <end position="297"/>
    </location>
</feature>
<feature type="transmembrane region" description="Helical" evidence="7">
    <location>
        <begin position="1114"/>
        <end position="1132"/>
    </location>
</feature>
<feature type="region of interest" description="Disordered" evidence="6">
    <location>
        <begin position="181"/>
        <end position="267"/>
    </location>
</feature>
<dbReference type="Pfam" id="PF03105">
    <property type="entry name" value="SPX"/>
    <property type="match status" value="2"/>
</dbReference>
<dbReference type="PANTHER" id="PTHR10283">
    <property type="entry name" value="SOLUTE CARRIER FAMILY 13 MEMBER"/>
    <property type="match status" value="1"/>
</dbReference>
<evidence type="ECO:0000259" key="8">
    <source>
        <dbReference type="PROSITE" id="PS51299"/>
    </source>
</evidence>
<dbReference type="InterPro" id="IPR004680">
    <property type="entry name" value="Cit_transptr-like_dom"/>
</dbReference>
<feature type="transmembrane region" description="Helical" evidence="7">
    <location>
        <begin position="1456"/>
        <end position="1478"/>
    </location>
</feature>
<comment type="caution">
    <text evidence="10">The sequence shown here is derived from an EMBL/GenBank/DDBJ whole genome shotgun (WGS) entry which is preliminary data.</text>
</comment>
<feature type="transmembrane region" description="Helical" evidence="7">
    <location>
        <begin position="1273"/>
        <end position="1292"/>
    </location>
</feature>
<feature type="compositionally biased region" description="Acidic residues" evidence="6">
    <location>
        <begin position="687"/>
        <end position="700"/>
    </location>
</feature>